<feature type="domain" description="Cell envelope-related transcriptional attenuator" evidence="4">
    <location>
        <begin position="121"/>
        <end position="261"/>
    </location>
</feature>
<dbReference type="AlphaFoldDB" id="A0A917SC39"/>
<evidence type="ECO:0000256" key="3">
    <source>
        <dbReference type="SAM" id="Phobius"/>
    </source>
</evidence>
<sequence>MTLVSTTPPDDDGIGIFADDQAADGAPATPRRAKRRRWPKRLLISFIVLVAVVVAAGGLYALSLDHSVSSNLKRADNLPPDSPTAAGESPRPSKASTDKSLNFVLMGSDSRDAKNIQDNARSDTLMIVHLDADRKAVYIISFPRDMYVDIPAHGKNKINAAYAFGGPQLTVSTLEQLTGVRMDHVAQVDFEGFINLTNTLGGVTIDNSYAFSSHGFTYPKGKITIQGQKALWFVRERHSLPNGDLDRAANQRKVVQAIMAKGLSGGTLTNPLKFNSFVSGVAEDVTVDNSLTDSDIRNLALSLRMTPSDIKQIQAPISGFSSVAGIGDVDVVDQAKMAVLAKDLKHDKLAAYLKKYPK</sequence>
<comment type="similarity">
    <text evidence="1">Belongs to the LytR/CpsA/Psr (LCP) family.</text>
</comment>
<reference evidence="5" key="2">
    <citation type="submission" date="2020-09" db="EMBL/GenBank/DDBJ databases">
        <authorList>
            <person name="Sun Q."/>
            <person name="Zhou Y."/>
        </authorList>
    </citation>
    <scope>NUCLEOTIDE SEQUENCE</scope>
    <source>
        <strain evidence="5">CGMCC 4.7306</strain>
    </source>
</reference>
<feature type="transmembrane region" description="Helical" evidence="3">
    <location>
        <begin position="42"/>
        <end position="62"/>
    </location>
</feature>
<dbReference type="Pfam" id="PF03816">
    <property type="entry name" value="LytR_cpsA_psr"/>
    <property type="match status" value="1"/>
</dbReference>
<dbReference type="Gene3D" id="3.40.630.190">
    <property type="entry name" value="LCP protein"/>
    <property type="match status" value="1"/>
</dbReference>
<accession>A0A917SC39</accession>
<dbReference type="Proteomes" id="UP000613840">
    <property type="component" value="Unassembled WGS sequence"/>
</dbReference>
<dbReference type="InterPro" id="IPR050922">
    <property type="entry name" value="LytR/CpsA/Psr_CW_biosynth"/>
</dbReference>
<reference evidence="5" key="1">
    <citation type="journal article" date="2014" name="Int. J. Syst. Evol. Microbiol.">
        <title>Complete genome sequence of Corynebacterium casei LMG S-19264T (=DSM 44701T), isolated from a smear-ripened cheese.</title>
        <authorList>
            <consortium name="US DOE Joint Genome Institute (JGI-PGF)"/>
            <person name="Walter F."/>
            <person name="Albersmeier A."/>
            <person name="Kalinowski J."/>
            <person name="Ruckert C."/>
        </authorList>
    </citation>
    <scope>NUCLEOTIDE SEQUENCE</scope>
    <source>
        <strain evidence="5">CGMCC 4.7306</strain>
    </source>
</reference>
<keyword evidence="3" id="KW-1133">Transmembrane helix</keyword>
<proteinExistence type="inferred from homology"/>
<feature type="region of interest" description="Disordered" evidence="2">
    <location>
        <begin position="1"/>
        <end position="34"/>
    </location>
</feature>
<evidence type="ECO:0000313" key="5">
    <source>
        <dbReference type="EMBL" id="GGL71143.1"/>
    </source>
</evidence>
<protein>
    <recommendedName>
        <fullName evidence="4">Cell envelope-related transcriptional attenuator domain-containing protein</fullName>
    </recommendedName>
</protein>
<dbReference type="NCBIfam" id="TIGR00350">
    <property type="entry name" value="lytR_cpsA_psr"/>
    <property type="match status" value="1"/>
</dbReference>
<keyword evidence="6" id="KW-1185">Reference proteome</keyword>
<keyword evidence="3" id="KW-0472">Membrane</keyword>
<gene>
    <name evidence="5" type="ORF">GCM10011575_31980</name>
</gene>
<feature type="region of interest" description="Disordered" evidence="2">
    <location>
        <begin position="74"/>
        <end position="100"/>
    </location>
</feature>
<evidence type="ECO:0000256" key="1">
    <source>
        <dbReference type="ARBA" id="ARBA00006068"/>
    </source>
</evidence>
<dbReference type="PANTHER" id="PTHR33392">
    <property type="entry name" value="POLYISOPRENYL-TEICHOIC ACID--PEPTIDOGLYCAN TEICHOIC ACID TRANSFERASE TAGU"/>
    <property type="match status" value="1"/>
</dbReference>
<dbReference type="EMBL" id="BMMZ01000008">
    <property type="protein sequence ID" value="GGL71143.1"/>
    <property type="molecule type" value="Genomic_DNA"/>
</dbReference>
<evidence type="ECO:0000256" key="2">
    <source>
        <dbReference type="SAM" id="MobiDB-lite"/>
    </source>
</evidence>
<keyword evidence="3" id="KW-0812">Transmembrane</keyword>
<evidence type="ECO:0000259" key="4">
    <source>
        <dbReference type="Pfam" id="PF03816"/>
    </source>
</evidence>
<dbReference type="InterPro" id="IPR004474">
    <property type="entry name" value="LytR_CpsA_psr"/>
</dbReference>
<dbReference type="PANTHER" id="PTHR33392:SF6">
    <property type="entry name" value="POLYISOPRENYL-TEICHOIC ACID--PEPTIDOGLYCAN TEICHOIC ACID TRANSFERASE TAGU"/>
    <property type="match status" value="1"/>
</dbReference>
<comment type="caution">
    <text evidence="5">The sequence shown here is derived from an EMBL/GenBank/DDBJ whole genome shotgun (WGS) entry which is preliminary data.</text>
</comment>
<name>A0A917SC39_9ACTN</name>
<organism evidence="5 6">
    <name type="scientific">Microlunatus endophyticus</name>
    <dbReference type="NCBI Taxonomy" id="1716077"/>
    <lineage>
        <taxon>Bacteria</taxon>
        <taxon>Bacillati</taxon>
        <taxon>Actinomycetota</taxon>
        <taxon>Actinomycetes</taxon>
        <taxon>Propionibacteriales</taxon>
        <taxon>Propionibacteriaceae</taxon>
        <taxon>Microlunatus</taxon>
    </lineage>
</organism>
<evidence type="ECO:0000313" key="6">
    <source>
        <dbReference type="Proteomes" id="UP000613840"/>
    </source>
</evidence>